<dbReference type="SUPFAM" id="SSF56672">
    <property type="entry name" value="DNA/RNA polymerases"/>
    <property type="match status" value="1"/>
</dbReference>
<dbReference type="PROSITE" id="PS50175">
    <property type="entry name" value="ASP_PROT_RETROV"/>
    <property type="match status" value="1"/>
</dbReference>
<keyword evidence="6" id="KW-0255">Endonuclease</keyword>
<evidence type="ECO:0000256" key="1">
    <source>
        <dbReference type="ARBA" id="ARBA00012493"/>
    </source>
</evidence>
<keyword evidence="9" id="KW-0694">RNA-binding</keyword>
<evidence type="ECO:0000256" key="9">
    <source>
        <dbReference type="ARBA" id="ARBA00022884"/>
    </source>
</evidence>
<dbReference type="InterPro" id="IPR041577">
    <property type="entry name" value="RT_RNaseH_2"/>
</dbReference>
<evidence type="ECO:0000256" key="4">
    <source>
        <dbReference type="ARBA" id="ARBA00022695"/>
    </source>
</evidence>
<accession>A0A085MXX7</accession>
<dbReference type="GO" id="GO:0015074">
    <property type="term" value="P:DNA integration"/>
    <property type="evidence" value="ECO:0007669"/>
    <property type="project" value="UniProtKB-KW"/>
</dbReference>
<dbReference type="GO" id="GO:0004190">
    <property type="term" value="F:aspartic-type endopeptidase activity"/>
    <property type="evidence" value="ECO:0007669"/>
    <property type="project" value="InterPro"/>
</dbReference>
<keyword evidence="8" id="KW-0460">Magnesium</keyword>
<dbReference type="Gene3D" id="2.40.70.10">
    <property type="entry name" value="Acid Proteases"/>
    <property type="match status" value="1"/>
</dbReference>
<dbReference type="PANTHER" id="PTHR37984">
    <property type="entry name" value="PROTEIN CBG26694"/>
    <property type="match status" value="1"/>
</dbReference>
<dbReference type="PANTHER" id="PTHR37984:SF5">
    <property type="entry name" value="PROTEIN NYNRIN-LIKE"/>
    <property type="match status" value="1"/>
</dbReference>
<keyword evidence="4" id="KW-0548">Nucleotidyltransferase</keyword>
<keyword evidence="2" id="KW-0645">Protease</keyword>
<evidence type="ECO:0000256" key="6">
    <source>
        <dbReference type="ARBA" id="ARBA00022759"/>
    </source>
</evidence>
<dbReference type="InterPro" id="IPR043128">
    <property type="entry name" value="Rev_trsase/Diguanyl_cyclase"/>
</dbReference>
<organism evidence="16">
    <name type="scientific">Trichuris suis</name>
    <name type="common">pig whipworm</name>
    <dbReference type="NCBI Taxonomy" id="68888"/>
    <lineage>
        <taxon>Eukaryota</taxon>
        <taxon>Metazoa</taxon>
        <taxon>Ecdysozoa</taxon>
        <taxon>Nematoda</taxon>
        <taxon>Enoplea</taxon>
        <taxon>Dorylaimia</taxon>
        <taxon>Trichinellida</taxon>
        <taxon>Trichuridae</taxon>
        <taxon>Trichuris</taxon>
    </lineage>
</organism>
<dbReference type="GO" id="GO:0006508">
    <property type="term" value="P:proteolysis"/>
    <property type="evidence" value="ECO:0007669"/>
    <property type="project" value="UniProtKB-KW"/>
</dbReference>
<dbReference type="FunFam" id="3.10.10.10:FF:000007">
    <property type="entry name" value="Retrovirus-related Pol polyprotein from transposon 17.6-like Protein"/>
    <property type="match status" value="1"/>
</dbReference>
<dbReference type="Gene3D" id="3.30.70.270">
    <property type="match status" value="2"/>
</dbReference>
<dbReference type="Gene3D" id="3.10.10.10">
    <property type="entry name" value="HIV Type 1 Reverse Transcriptase, subunit A, domain 1"/>
    <property type="match status" value="1"/>
</dbReference>
<evidence type="ECO:0000256" key="8">
    <source>
        <dbReference type="ARBA" id="ARBA00022842"/>
    </source>
</evidence>
<evidence type="ECO:0000256" key="13">
    <source>
        <dbReference type="SAM" id="MobiDB-lite"/>
    </source>
</evidence>
<keyword evidence="10" id="KW-0229">DNA integration</keyword>
<dbReference type="EMBL" id="KL367603">
    <property type="protein sequence ID" value="KFD62073.1"/>
    <property type="molecule type" value="Genomic_DNA"/>
</dbReference>
<keyword evidence="7" id="KW-0378">Hydrolase</keyword>
<feature type="region of interest" description="Disordered" evidence="13">
    <location>
        <begin position="209"/>
        <end position="243"/>
    </location>
</feature>
<dbReference type="InterPro" id="IPR001969">
    <property type="entry name" value="Aspartic_peptidase_AS"/>
</dbReference>
<evidence type="ECO:0000313" key="16">
    <source>
        <dbReference type="EMBL" id="KFD62073.1"/>
    </source>
</evidence>
<evidence type="ECO:0000256" key="3">
    <source>
        <dbReference type="ARBA" id="ARBA00022679"/>
    </source>
</evidence>
<evidence type="ECO:0000256" key="7">
    <source>
        <dbReference type="ARBA" id="ARBA00022801"/>
    </source>
</evidence>
<dbReference type="InterPro" id="IPR000477">
    <property type="entry name" value="RT_dom"/>
</dbReference>
<evidence type="ECO:0000259" key="15">
    <source>
        <dbReference type="PROSITE" id="PS50878"/>
    </source>
</evidence>
<dbReference type="InterPro" id="IPR050951">
    <property type="entry name" value="Retrovirus_Pol_polyprotein"/>
</dbReference>
<dbReference type="InterPro" id="IPR021109">
    <property type="entry name" value="Peptidase_aspartic_dom_sf"/>
</dbReference>
<protein>
    <recommendedName>
        <fullName evidence="1">RNA-directed DNA polymerase</fullName>
        <ecNumber evidence="1">2.7.7.49</ecNumber>
    </recommendedName>
</protein>
<feature type="compositionally biased region" description="Polar residues" evidence="13">
    <location>
        <begin position="209"/>
        <end position="227"/>
    </location>
</feature>
<name>A0A085MXX7_9BILA</name>
<dbReference type="InterPro" id="IPR043502">
    <property type="entry name" value="DNA/RNA_pol_sf"/>
</dbReference>
<keyword evidence="3" id="KW-0808">Transferase</keyword>
<evidence type="ECO:0000256" key="12">
    <source>
        <dbReference type="ARBA" id="ARBA00023268"/>
    </source>
</evidence>
<dbReference type="InterPro" id="IPR055469">
    <property type="entry name" value="DUF7041"/>
</dbReference>
<evidence type="ECO:0000256" key="10">
    <source>
        <dbReference type="ARBA" id="ARBA00022908"/>
    </source>
</evidence>
<feature type="domain" description="Reverse transcriptase" evidence="15">
    <location>
        <begin position="425"/>
        <end position="603"/>
    </location>
</feature>
<dbReference type="SUPFAM" id="SSF50630">
    <property type="entry name" value="Acid proteases"/>
    <property type="match status" value="1"/>
</dbReference>
<gene>
    <name evidence="16" type="ORF">M514_25792</name>
</gene>
<dbReference type="Pfam" id="PF17919">
    <property type="entry name" value="RT_RNaseH_2"/>
    <property type="match status" value="1"/>
</dbReference>
<dbReference type="PROSITE" id="PS00141">
    <property type="entry name" value="ASP_PROTEASE"/>
    <property type="match status" value="1"/>
</dbReference>
<proteinExistence type="predicted"/>
<feature type="domain" description="Peptidase A2" evidence="14">
    <location>
        <begin position="245"/>
        <end position="320"/>
    </location>
</feature>
<dbReference type="InterPro" id="IPR001995">
    <property type="entry name" value="Peptidase_A2_cat"/>
</dbReference>
<keyword evidence="11" id="KW-0695">RNA-directed DNA polymerase</keyword>
<dbReference type="CDD" id="cd01647">
    <property type="entry name" value="RT_LTR"/>
    <property type="match status" value="1"/>
</dbReference>
<dbReference type="Pfam" id="PF23055">
    <property type="entry name" value="DUF7041"/>
    <property type="match status" value="1"/>
</dbReference>
<keyword evidence="5" id="KW-0540">Nuclease</keyword>
<dbReference type="Proteomes" id="UP000030758">
    <property type="component" value="Unassembled WGS sequence"/>
</dbReference>
<dbReference type="PROSITE" id="PS50878">
    <property type="entry name" value="RT_POL"/>
    <property type="match status" value="1"/>
</dbReference>
<dbReference type="AlphaFoldDB" id="A0A085MXX7"/>
<dbReference type="FunFam" id="2.40.70.10:FF:000130">
    <property type="entry name" value="Retrovirus-related Pol polyprotein from transposon opus-like Protein"/>
    <property type="match status" value="1"/>
</dbReference>
<evidence type="ECO:0000259" key="14">
    <source>
        <dbReference type="PROSITE" id="PS50175"/>
    </source>
</evidence>
<evidence type="ECO:0000256" key="11">
    <source>
        <dbReference type="ARBA" id="ARBA00022918"/>
    </source>
</evidence>
<evidence type="ECO:0000256" key="5">
    <source>
        <dbReference type="ARBA" id="ARBA00022722"/>
    </source>
</evidence>
<dbReference type="EC" id="2.7.7.49" evidence="1"/>
<dbReference type="GO" id="GO:0004519">
    <property type="term" value="F:endonuclease activity"/>
    <property type="evidence" value="ECO:0007669"/>
    <property type="project" value="UniProtKB-KW"/>
</dbReference>
<keyword evidence="12" id="KW-0511">Multifunctional enzyme</keyword>
<reference evidence="16" key="1">
    <citation type="journal article" date="2014" name="Nat. Genet.">
        <title>Genome and transcriptome of the porcine whipworm Trichuris suis.</title>
        <authorList>
            <person name="Jex A.R."/>
            <person name="Nejsum P."/>
            <person name="Schwarz E.M."/>
            <person name="Hu L."/>
            <person name="Young N.D."/>
            <person name="Hall R.S."/>
            <person name="Korhonen P.K."/>
            <person name="Liao S."/>
            <person name="Thamsborg S."/>
            <person name="Xia J."/>
            <person name="Xu P."/>
            <person name="Wang S."/>
            <person name="Scheerlinck J.P."/>
            <person name="Hofmann A."/>
            <person name="Sternberg P.W."/>
            <person name="Wang J."/>
            <person name="Gasser R.B."/>
        </authorList>
    </citation>
    <scope>NUCLEOTIDE SEQUENCE [LARGE SCALE GENOMIC DNA]</scope>
    <source>
        <strain evidence="16">DCEP-RM93F</strain>
    </source>
</reference>
<evidence type="ECO:0000256" key="2">
    <source>
        <dbReference type="ARBA" id="ARBA00022670"/>
    </source>
</evidence>
<dbReference type="Pfam" id="PF00078">
    <property type="entry name" value="RVT_1"/>
    <property type="match status" value="1"/>
</dbReference>
<sequence length="752" mass="85308">MLQMETPNDREVQMSAAVAVKLPPFWPHNAKVWFAEAEAQFALSRITTSLTKFYYIVASLSESVALEVEDLLEPHRNSPYEYLKQRLLDRFATTVQEHFRSLMDTSPMGDQRPTGILREMRRAAAGMIDPDGAFFRQLFLQRMPSTIQLVLKAMRTTGIDDLARTADDLATGDGSLNAVAAIRTADESTELQELRQEVENLRRQMRLLTTSPRQSTARTFSRASSPTPRAGRRSSVSPPEKTTKLSFLVDTGSEVSVLPPRLCTRKHRRQPDPICLLAANGAQITTYGTCRLTVDFGIGRPLEWTFTIADVRHPILGADFFRCFNLLVDVKRAQLINAKTYAVTNGSPLQSTSERYACALRRKNNHTDNVLARYPDLTACTTNDEPVRHTVEHRILTFGPPIFSRPRRLPPEKLRAAKHEFNNMLRMGIIQPSSSSWASPLHMVLKNQVGTWRPCGDYRRLNNVTKPDRYPVPHVNDFSSLLFGRRMFSKIDLVRAYQQIPVHPNDVHKTAITTPFGLYEYMRMPFGLRNSAQTFQRFMDQVTRDLDFCFVYLDDVLVASKTAREHDAHLAELFDRFVKYGVKLNPAKCVFHASSLEFLGFHLPDDGIRPLQQKVAAIERFPRPSNMNELRRFLGCINFYRRFIPKAAVLLAPLERLISSKPSRQAIRLSPEAVESFERSKQALADATLLCHPAENANLSLVVDASDEAAGAVLQQKENGHWAPLSFFSRRFRPRESKYTKTSINRTALAKG</sequence>
<dbReference type="GO" id="GO:0003964">
    <property type="term" value="F:RNA-directed DNA polymerase activity"/>
    <property type="evidence" value="ECO:0007669"/>
    <property type="project" value="UniProtKB-KW"/>
</dbReference>
<dbReference type="GO" id="GO:0003723">
    <property type="term" value="F:RNA binding"/>
    <property type="evidence" value="ECO:0007669"/>
    <property type="project" value="UniProtKB-KW"/>
</dbReference>
<dbReference type="FunFam" id="3.30.70.270:FF:000020">
    <property type="entry name" value="Transposon Tf2-6 polyprotein-like Protein"/>
    <property type="match status" value="1"/>
</dbReference>